<organism evidence="2">
    <name type="scientific">marine sediment metagenome</name>
    <dbReference type="NCBI Taxonomy" id="412755"/>
    <lineage>
        <taxon>unclassified sequences</taxon>
        <taxon>metagenomes</taxon>
        <taxon>ecological metagenomes</taxon>
    </lineage>
</organism>
<dbReference type="AlphaFoldDB" id="A0A0F9DGJ8"/>
<sequence length="440" mass="48431">AEQADLTMSAKNIELLRQGSLLAATSLQLTAKDVFAGGKARLALLACDLLLSIAVAEYLSPIAMALSAPDAAKPVTQDRLEELKQLVSAISDSGIGDGDSELKKALEHLSELASAAATEQFLASAERIYPNKQALMEDVYMLRALRKSPQEASELLSMRRFLQRAVLPADETELSMDRMVVLEQMTFATLAVEPQRYPSAKALADSFRRKYVSSYREHHTRYWAEMARLHTRLWEAQPHTDALRRMNTLTDLGPPAGVGALAACEELAALTAGCPLIGGVEEMLETEAVCPDCGLSLDQTAPTQRVDEVLSHISRACHRQMARLSSSAVQQVLRNSNDARVDQFLKVVQASQLSSLSDILDDDLIGYLRRFLVEGRIETALRPIFDQLQEGVTPKVDEAKTAMREVSQVLQRAFQAAQRALPPAETTVTNSPPPRRKRKR</sequence>
<evidence type="ECO:0000313" key="2">
    <source>
        <dbReference type="EMBL" id="KKL52926.1"/>
    </source>
</evidence>
<dbReference type="EMBL" id="LAZR01031717">
    <property type="protein sequence ID" value="KKL52926.1"/>
    <property type="molecule type" value="Genomic_DNA"/>
</dbReference>
<proteinExistence type="predicted"/>
<reference evidence="2" key="1">
    <citation type="journal article" date="2015" name="Nature">
        <title>Complex archaea that bridge the gap between prokaryotes and eukaryotes.</title>
        <authorList>
            <person name="Spang A."/>
            <person name="Saw J.H."/>
            <person name="Jorgensen S.L."/>
            <person name="Zaremba-Niedzwiedzka K."/>
            <person name="Martijn J."/>
            <person name="Lind A.E."/>
            <person name="van Eijk R."/>
            <person name="Schleper C."/>
            <person name="Guy L."/>
            <person name="Ettema T.J."/>
        </authorList>
    </citation>
    <scope>NUCLEOTIDE SEQUENCE</scope>
</reference>
<feature type="non-terminal residue" evidence="2">
    <location>
        <position position="1"/>
    </location>
</feature>
<feature type="region of interest" description="Disordered" evidence="1">
    <location>
        <begin position="417"/>
        <end position="440"/>
    </location>
</feature>
<accession>A0A0F9DGJ8</accession>
<name>A0A0F9DGJ8_9ZZZZ</name>
<comment type="caution">
    <text evidence="2">The sequence shown here is derived from an EMBL/GenBank/DDBJ whole genome shotgun (WGS) entry which is preliminary data.</text>
</comment>
<evidence type="ECO:0000256" key="1">
    <source>
        <dbReference type="SAM" id="MobiDB-lite"/>
    </source>
</evidence>
<protein>
    <submittedName>
        <fullName evidence="2">Uncharacterized protein</fullName>
    </submittedName>
</protein>
<gene>
    <name evidence="2" type="ORF">LCGC14_2280590</name>
</gene>